<feature type="transmembrane region" description="Helical" evidence="8">
    <location>
        <begin position="215"/>
        <end position="239"/>
    </location>
</feature>
<evidence type="ECO:0000313" key="10">
    <source>
        <dbReference type="Proteomes" id="UP000232453"/>
    </source>
</evidence>
<comment type="caution">
    <text evidence="9">The sequence shown here is derived from an EMBL/GenBank/DDBJ whole genome shotgun (WGS) entry which is preliminary data.</text>
</comment>
<dbReference type="Pfam" id="PF03824">
    <property type="entry name" value="NicO"/>
    <property type="match status" value="1"/>
</dbReference>
<keyword evidence="5 8" id="KW-0812">Transmembrane</keyword>
<evidence type="ECO:0000256" key="3">
    <source>
        <dbReference type="ARBA" id="ARBA00022448"/>
    </source>
</evidence>
<protein>
    <recommendedName>
        <fullName evidence="8">Nickel/cobalt efflux system</fullName>
    </recommendedName>
</protein>
<keyword evidence="3 8" id="KW-0813">Transport</keyword>
<comment type="subcellular location">
    <subcellularLocation>
        <location evidence="8">Cell membrane</location>
        <topology evidence="8">Multi-pass membrane protein</topology>
    </subcellularLocation>
    <subcellularLocation>
        <location evidence="1">Endomembrane system</location>
        <topology evidence="1">Multi-pass membrane protein</topology>
    </subcellularLocation>
</comment>
<accession>A0AA44ZSC2</accession>
<feature type="transmembrane region" description="Helical" evidence="8">
    <location>
        <begin position="334"/>
        <end position="354"/>
    </location>
</feature>
<dbReference type="PANTHER" id="PTHR31611:SF0">
    <property type="entry name" value="HIGH-AFFINITY NICKEL TRANSPORT PROTEIN NIC1"/>
    <property type="match status" value="1"/>
</dbReference>
<feature type="transmembrane region" description="Helical" evidence="8">
    <location>
        <begin position="101"/>
        <end position="124"/>
    </location>
</feature>
<sequence>MSDVLSPPVATTRAAARWDRADKLSILGMVGFVLLLNVVGWGVLVLVIAPQNLALGSTGVFGVGLGFTAFLLGVRHAFDADHIAAIDNTTRKLVGEGKPGLGVGFWFSLGHSSVVFGLSLLLALGVSVLVGPVQDENSQLQQTLGLIGTIVAGVFLILIGLMNLFAVIGIARVFRQMRTGELDEAELERQLHNRGFLARLLGRVMRRVSKPWHMYPVGLLMGLGFDTATQVALLVLAAGSAALTLPWYAILVLPVLFAAGMSLFDTADGIFMARAYGWAFLKPVRKVFYNLTVTVLSVVVALVVGVIVLIGLLTEKLGIDTGPLAAIGTLDLNYVGYTVVALFVITWLVALAIWKFGRIEERYSTTPSPGSPRPGH</sequence>
<dbReference type="RefSeq" id="WP_208622871.1">
    <property type="nucleotide sequence ID" value="NZ_JBICSI010000009.1"/>
</dbReference>
<dbReference type="Proteomes" id="UP000232453">
    <property type="component" value="Unassembled WGS sequence"/>
</dbReference>
<reference evidence="9 10" key="1">
    <citation type="submission" date="2017-11" db="EMBL/GenBank/DDBJ databases">
        <title>Sequencing the genomes of 1000 actinobacteria strains.</title>
        <authorList>
            <person name="Klenk H.-P."/>
        </authorList>
    </citation>
    <scope>NUCLEOTIDE SEQUENCE [LARGE SCALE GENOMIC DNA]</scope>
    <source>
        <strain evidence="9 10">DSM 44104</strain>
    </source>
</reference>
<evidence type="ECO:0000256" key="5">
    <source>
        <dbReference type="ARBA" id="ARBA00022692"/>
    </source>
</evidence>
<proteinExistence type="inferred from homology"/>
<feature type="transmembrane region" description="Helical" evidence="8">
    <location>
        <begin position="54"/>
        <end position="74"/>
    </location>
</feature>
<keyword evidence="7 8" id="KW-0472">Membrane</keyword>
<dbReference type="InterPro" id="IPR004688">
    <property type="entry name" value="Ni/Co_transpt"/>
</dbReference>
<evidence type="ECO:0000256" key="8">
    <source>
        <dbReference type="RuleBase" id="RU362101"/>
    </source>
</evidence>
<dbReference type="GO" id="GO:0012505">
    <property type="term" value="C:endomembrane system"/>
    <property type="evidence" value="ECO:0007669"/>
    <property type="project" value="UniProtKB-SubCell"/>
</dbReference>
<dbReference type="AlphaFoldDB" id="A0AA44ZSC2"/>
<dbReference type="EMBL" id="PHUJ01000002">
    <property type="protein sequence ID" value="PKB41193.1"/>
    <property type="molecule type" value="Genomic_DNA"/>
</dbReference>
<evidence type="ECO:0000256" key="7">
    <source>
        <dbReference type="ARBA" id="ARBA00023136"/>
    </source>
</evidence>
<keyword evidence="4" id="KW-0533">Nickel</keyword>
<keyword evidence="6 8" id="KW-1133">Transmembrane helix</keyword>
<feature type="transmembrane region" description="Helical" evidence="8">
    <location>
        <begin position="26"/>
        <end position="48"/>
    </location>
</feature>
<name>A0AA44ZSC2_PSEA5</name>
<feature type="transmembrane region" description="Helical" evidence="8">
    <location>
        <begin position="144"/>
        <end position="168"/>
    </location>
</feature>
<evidence type="ECO:0000256" key="2">
    <source>
        <dbReference type="ARBA" id="ARBA00010892"/>
    </source>
</evidence>
<comment type="similarity">
    <text evidence="2 8">Belongs to the NiCoT transporter (TC 2.A.52) family.</text>
</comment>
<dbReference type="GO" id="GO:0015099">
    <property type="term" value="F:nickel cation transmembrane transporter activity"/>
    <property type="evidence" value="ECO:0007669"/>
    <property type="project" value="UniProtKB-UniRule"/>
</dbReference>
<evidence type="ECO:0000313" key="9">
    <source>
        <dbReference type="EMBL" id="PKB41193.1"/>
    </source>
</evidence>
<organism evidence="9 10">
    <name type="scientific">Pseudonocardia alni</name>
    <name type="common">Amycolata alni</name>
    <dbReference type="NCBI Taxonomy" id="33907"/>
    <lineage>
        <taxon>Bacteria</taxon>
        <taxon>Bacillati</taxon>
        <taxon>Actinomycetota</taxon>
        <taxon>Actinomycetes</taxon>
        <taxon>Pseudonocardiales</taxon>
        <taxon>Pseudonocardiaceae</taxon>
        <taxon>Pseudonocardia</taxon>
    </lineage>
</organism>
<feature type="transmembrane region" description="Helical" evidence="8">
    <location>
        <begin position="245"/>
        <end position="266"/>
    </location>
</feature>
<gene>
    <name evidence="9" type="ORF">ATL51_0155</name>
</gene>
<dbReference type="NCBIfam" id="TIGR00802">
    <property type="entry name" value="nico"/>
    <property type="match status" value="1"/>
</dbReference>
<evidence type="ECO:0000256" key="4">
    <source>
        <dbReference type="ARBA" id="ARBA00022596"/>
    </source>
</evidence>
<evidence type="ECO:0000256" key="6">
    <source>
        <dbReference type="ARBA" id="ARBA00022989"/>
    </source>
</evidence>
<dbReference type="PANTHER" id="PTHR31611">
    <property type="entry name" value="HIGH-AFFINITY NICKEL TRANSPORT PROTEIN NIC1"/>
    <property type="match status" value="1"/>
</dbReference>
<evidence type="ECO:0000256" key="1">
    <source>
        <dbReference type="ARBA" id="ARBA00004127"/>
    </source>
</evidence>
<feature type="transmembrane region" description="Helical" evidence="8">
    <location>
        <begin position="287"/>
        <end position="314"/>
    </location>
</feature>
<dbReference type="InterPro" id="IPR011541">
    <property type="entry name" value="Ni/Co_transpt_high_affinity"/>
</dbReference>
<dbReference type="GO" id="GO:0005886">
    <property type="term" value="C:plasma membrane"/>
    <property type="evidence" value="ECO:0007669"/>
    <property type="project" value="UniProtKB-SubCell"/>
</dbReference>